<dbReference type="EMBL" id="QKXF01000663">
    <property type="protein sequence ID" value="RQM09918.1"/>
    <property type="molecule type" value="Genomic_DNA"/>
</dbReference>
<keyword evidence="3" id="KW-1185">Reference proteome</keyword>
<sequence length="79" mass="9351">MITPTIPLTKELESLFEFLMHQKKPALMADDREFNFLAQLSEKQLDANIRELENRNFRLNLDEAKEMQESFNLGIVEHE</sequence>
<evidence type="ECO:0000313" key="1">
    <source>
        <dbReference type="EMBL" id="RMX64169.1"/>
    </source>
</evidence>
<dbReference type="Pfam" id="PF10044">
    <property type="entry name" value="LIN52"/>
    <property type="match status" value="1"/>
</dbReference>
<accession>A0A3M6VC23</accession>
<evidence type="ECO:0000313" key="4">
    <source>
        <dbReference type="Proteomes" id="UP000286097"/>
    </source>
</evidence>
<organism evidence="1 3">
    <name type="scientific">Peronospora effusa</name>
    <dbReference type="NCBI Taxonomy" id="542832"/>
    <lineage>
        <taxon>Eukaryota</taxon>
        <taxon>Sar</taxon>
        <taxon>Stramenopiles</taxon>
        <taxon>Oomycota</taxon>
        <taxon>Peronosporomycetes</taxon>
        <taxon>Peronosporales</taxon>
        <taxon>Peronosporaceae</taxon>
        <taxon>Peronospora</taxon>
    </lineage>
</organism>
<dbReference type="GO" id="GO:0070176">
    <property type="term" value="C:DRM complex"/>
    <property type="evidence" value="ECO:0007669"/>
    <property type="project" value="InterPro"/>
</dbReference>
<dbReference type="InterPro" id="IPR018737">
    <property type="entry name" value="DREAM_LIN52"/>
</dbReference>
<protein>
    <submittedName>
        <fullName evidence="1">Uncharacterized protein</fullName>
    </submittedName>
</protein>
<reference evidence="3 4" key="1">
    <citation type="submission" date="2018-06" db="EMBL/GenBank/DDBJ databases">
        <title>Comparative genomics of downy mildews reveals potential adaptations to biotrophy.</title>
        <authorList>
            <person name="Fletcher K."/>
            <person name="Klosterman S.J."/>
            <person name="Derevnina L."/>
            <person name="Martin F."/>
            <person name="Koike S."/>
            <person name="Reyes Chin-Wo S."/>
            <person name="Mou B."/>
            <person name="Michelmore R."/>
        </authorList>
    </citation>
    <scope>NUCLEOTIDE SEQUENCE [LARGE SCALE GENOMIC DNA]</scope>
    <source>
        <strain evidence="2 4">R13</strain>
        <strain evidence="1 3">R14</strain>
    </source>
</reference>
<comment type="caution">
    <text evidence="1">The sequence shown here is derived from an EMBL/GenBank/DDBJ whole genome shotgun (WGS) entry which is preliminary data.</text>
</comment>
<dbReference type="GO" id="GO:0006355">
    <property type="term" value="P:regulation of DNA-templated transcription"/>
    <property type="evidence" value="ECO:0007669"/>
    <property type="project" value="InterPro"/>
</dbReference>
<dbReference type="VEuPathDB" id="FungiDB:DD237_007038"/>
<evidence type="ECO:0000313" key="3">
    <source>
        <dbReference type="Proteomes" id="UP000282087"/>
    </source>
</evidence>
<dbReference type="Proteomes" id="UP000282087">
    <property type="component" value="Unassembled WGS sequence"/>
</dbReference>
<dbReference type="AlphaFoldDB" id="A0A3M6VC23"/>
<evidence type="ECO:0000313" key="2">
    <source>
        <dbReference type="EMBL" id="RQM09918.1"/>
    </source>
</evidence>
<dbReference type="Proteomes" id="UP000286097">
    <property type="component" value="Unassembled WGS sequence"/>
</dbReference>
<gene>
    <name evidence="2" type="ORF">DD237_007038</name>
    <name evidence="1" type="ORF">DD238_006708</name>
</gene>
<proteinExistence type="predicted"/>
<dbReference type="EMBL" id="QLLG01000333">
    <property type="protein sequence ID" value="RMX64169.1"/>
    <property type="molecule type" value="Genomic_DNA"/>
</dbReference>
<name>A0A3M6VC23_9STRA</name>